<sequence length="210" mass="24077">MELQRRVLLLTWTFFLTFDIVINAEASQCSEETTPKNKKIKELFKNLNNTYLYRKDTKSSNETSLVGKPTRCLWMLWTTEANVSTASVFLTYKDEMNETIVDILSVKSECKNTLEFTFTDVDLEEFRDRKVKYKVLSTNSSCSILKKPKARSGKCAYWVLYTGGGGKVAKWCKPPRNHTGDVEIHTLKQPGRCKEKPVTIPPGVYTLKPE</sequence>
<reference evidence="2" key="1">
    <citation type="journal article" date="2015" name="PLoS Negl. Trop. Dis.">
        <title>Deep Sequencing Analysis of the Ixodes ricinus Haemocytome.</title>
        <authorList>
            <person name="Kotsyfakis M."/>
            <person name="Kopacek P."/>
            <person name="Franta Z."/>
            <person name="Pedra J.H."/>
            <person name="Ribeiro J.M."/>
        </authorList>
    </citation>
    <scope>NUCLEOTIDE SEQUENCE</scope>
</reference>
<organism evidence="2">
    <name type="scientific">Ixodes ricinus</name>
    <name type="common">Common tick</name>
    <name type="synonym">Acarus ricinus</name>
    <dbReference type="NCBI Taxonomy" id="34613"/>
    <lineage>
        <taxon>Eukaryota</taxon>
        <taxon>Metazoa</taxon>
        <taxon>Ecdysozoa</taxon>
        <taxon>Arthropoda</taxon>
        <taxon>Chelicerata</taxon>
        <taxon>Arachnida</taxon>
        <taxon>Acari</taxon>
        <taxon>Parasitiformes</taxon>
        <taxon>Ixodida</taxon>
        <taxon>Ixodoidea</taxon>
        <taxon>Ixodidae</taxon>
        <taxon>Ixodinae</taxon>
        <taxon>Ixodes</taxon>
    </lineage>
</organism>
<proteinExistence type="evidence at transcript level"/>
<protein>
    <submittedName>
        <fullName evidence="2">Putative secreted protein</fullName>
    </submittedName>
</protein>
<feature type="signal peptide" evidence="1">
    <location>
        <begin position="1"/>
        <end position="24"/>
    </location>
</feature>
<evidence type="ECO:0000256" key="1">
    <source>
        <dbReference type="SAM" id="SignalP"/>
    </source>
</evidence>
<evidence type="ECO:0000313" key="2">
    <source>
        <dbReference type="EMBL" id="JAC93432.1"/>
    </source>
</evidence>
<keyword evidence="1" id="KW-0732">Signal</keyword>
<name>A0A090X9K1_IXORI</name>
<dbReference type="EMBL" id="GBIH01001278">
    <property type="protein sequence ID" value="JAC93432.1"/>
    <property type="molecule type" value="mRNA"/>
</dbReference>
<accession>A0A090X9K1</accession>
<dbReference type="AlphaFoldDB" id="A0A090X9K1"/>
<feature type="chain" id="PRO_5001866801" evidence="1">
    <location>
        <begin position="25"/>
        <end position="210"/>
    </location>
</feature>